<protein>
    <submittedName>
        <fullName evidence="1">Uncharacterized protein</fullName>
    </submittedName>
</protein>
<organism evidence="1 2">
    <name type="scientific">Ridgeia piscesae</name>
    <name type="common">Tubeworm</name>
    <dbReference type="NCBI Taxonomy" id="27915"/>
    <lineage>
        <taxon>Eukaryota</taxon>
        <taxon>Metazoa</taxon>
        <taxon>Spiralia</taxon>
        <taxon>Lophotrochozoa</taxon>
        <taxon>Annelida</taxon>
        <taxon>Polychaeta</taxon>
        <taxon>Sedentaria</taxon>
        <taxon>Canalipalpata</taxon>
        <taxon>Sabellida</taxon>
        <taxon>Siboglinidae</taxon>
        <taxon>Ridgeia</taxon>
    </lineage>
</organism>
<keyword evidence="2" id="KW-1185">Reference proteome</keyword>
<name>A0AAD9P9S3_RIDPI</name>
<dbReference type="InterPro" id="IPR046341">
    <property type="entry name" value="SET_dom_sf"/>
</dbReference>
<proteinExistence type="predicted"/>
<dbReference type="Proteomes" id="UP001209878">
    <property type="component" value="Unassembled WGS sequence"/>
</dbReference>
<dbReference type="GO" id="GO:0043516">
    <property type="term" value="P:regulation of DNA damage response, signal transduction by p53 class mediator"/>
    <property type="evidence" value="ECO:0007669"/>
    <property type="project" value="TreeGrafter"/>
</dbReference>
<dbReference type="GO" id="GO:0005634">
    <property type="term" value="C:nucleus"/>
    <property type="evidence" value="ECO:0007669"/>
    <property type="project" value="TreeGrafter"/>
</dbReference>
<dbReference type="PANTHER" id="PTHR46167">
    <property type="entry name" value="N-LYSINE METHYLTRANSFERASE KMT5A"/>
    <property type="match status" value="1"/>
</dbReference>
<dbReference type="InterPro" id="IPR051760">
    <property type="entry name" value="KMT5A"/>
</dbReference>
<dbReference type="GO" id="GO:0005700">
    <property type="term" value="C:polytene chromosome"/>
    <property type="evidence" value="ECO:0007669"/>
    <property type="project" value="TreeGrafter"/>
</dbReference>
<dbReference type="EMBL" id="JAODUO010000067">
    <property type="protein sequence ID" value="KAK2190833.1"/>
    <property type="molecule type" value="Genomic_DNA"/>
</dbReference>
<comment type="caution">
    <text evidence="1">The sequence shown here is derived from an EMBL/GenBank/DDBJ whole genome shotgun (WGS) entry which is preliminary data.</text>
</comment>
<dbReference type="AlphaFoldDB" id="A0AAD9P9S3"/>
<evidence type="ECO:0000313" key="2">
    <source>
        <dbReference type="Proteomes" id="UP001209878"/>
    </source>
</evidence>
<gene>
    <name evidence="1" type="ORF">NP493_67g05031</name>
</gene>
<dbReference type="GO" id="GO:0006357">
    <property type="term" value="P:regulation of transcription by RNA polymerase II"/>
    <property type="evidence" value="ECO:0007669"/>
    <property type="project" value="TreeGrafter"/>
</dbReference>
<evidence type="ECO:0000313" key="1">
    <source>
        <dbReference type="EMBL" id="KAK2190833.1"/>
    </source>
</evidence>
<reference evidence="1" key="1">
    <citation type="journal article" date="2023" name="Mol. Biol. Evol.">
        <title>Third-Generation Sequencing Reveals the Adaptive Role of the Epigenome in Three Deep-Sea Polychaetes.</title>
        <authorList>
            <person name="Perez M."/>
            <person name="Aroh O."/>
            <person name="Sun Y."/>
            <person name="Lan Y."/>
            <person name="Juniper S.K."/>
            <person name="Young C.R."/>
            <person name="Angers B."/>
            <person name="Qian P.Y."/>
        </authorList>
    </citation>
    <scope>NUCLEOTIDE SEQUENCE</scope>
    <source>
        <strain evidence="1">R07B-5</strain>
    </source>
</reference>
<dbReference type="GO" id="GO:0042799">
    <property type="term" value="F:histone H4K20 methyltransferase activity"/>
    <property type="evidence" value="ECO:0007669"/>
    <property type="project" value="TreeGrafter"/>
</dbReference>
<sequence>MTSISRGKQMRNLLCYWFQSSGGVSSPTDNVQWWVNIGLNQDGFEYKPLSKIRGDGGVFATKHIHRGEFIPQYVGEHITGMEARRREKEYQKGRRCYMCLYDHNDQEYG</sequence>
<accession>A0AAD9P9S3</accession>
<dbReference type="SUPFAM" id="SSF82199">
    <property type="entry name" value="SET domain"/>
    <property type="match status" value="1"/>
</dbReference>
<dbReference type="Gene3D" id="2.170.270.10">
    <property type="entry name" value="SET domain"/>
    <property type="match status" value="1"/>
</dbReference>
<dbReference type="PANTHER" id="PTHR46167:SF1">
    <property type="entry name" value="N-LYSINE METHYLTRANSFERASE KMT5A"/>
    <property type="match status" value="1"/>
</dbReference>